<keyword evidence="9 12" id="KW-0675">Receptor</keyword>
<dbReference type="GO" id="GO:0005886">
    <property type="term" value="C:plasma membrane"/>
    <property type="evidence" value="ECO:0007669"/>
    <property type="project" value="UniProtKB-SubCell"/>
</dbReference>
<dbReference type="FunCoup" id="A0A482XJI3">
    <property type="interactions" value="154"/>
</dbReference>
<evidence type="ECO:0000256" key="1">
    <source>
        <dbReference type="ARBA" id="ARBA00004651"/>
    </source>
</evidence>
<reference evidence="15 16" key="1">
    <citation type="journal article" date="2017" name="Gigascience">
        <title>Genome sequence of the small brown planthopper, Laodelphax striatellus.</title>
        <authorList>
            <person name="Zhu J."/>
            <person name="Jiang F."/>
            <person name="Wang X."/>
            <person name="Yang P."/>
            <person name="Bao Y."/>
            <person name="Zhao W."/>
            <person name="Wang W."/>
            <person name="Lu H."/>
            <person name="Wang Q."/>
            <person name="Cui N."/>
            <person name="Li J."/>
            <person name="Chen X."/>
            <person name="Luo L."/>
            <person name="Yu J."/>
            <person name="Kang L."/>
            <person name="Cui F."/>
        </authorList>
    </citation>
    <scope>NUCLEOTIDE SEQUENCE [LARGE SCALE GENOMIC DNA]</scope>
    <source>
        <strain evidence="15">Lst14</strain>
    </source>
</reference>
<dbReference type="GO" id="GO:0004930">
    <property type="term" value="F:G protein-coupled receptor activity"/>
    <property type="evidence" value="ECO:0007669"/>
    <property type="project" value="UniProtKB-KW"/>
</dbReference>
<dbReference type="STRING" id="195883.A0A482XJI3"/>
<accession>A0A482XJI3</accession>
<keyword evidence="16" id="KW-1185">Reference proteome</keyword>
<dbReference type="SMR" id="A0A482XJI3"/>
<dbReference type="PRINTS" id="PR00237">
    <property type="entry name" value="GPCRRHODOPSN"/>
</dbReference>
<protein>
    <recommendedName>
        <fullName evidence="14">G-protein coupled receptors family 1 profile domain-containing protein</fullName>
    </recommendedName>
</protein>
<keyword evidence="10" id="KW-0325">Glycoprotein</keyword>
<dbReference type="PANTHER" id="PTHR45695">
    <property type="entry name" value="LEUCOKININ RECEPTOR-RELATED"/>
    <property type="match status" value="1"/>
</dbReference>
<keyword evidence="6 12" id="KW-0297">G-protein coupled receptor</keyword>
<dbReference type="Gene3D" id="1.20.1070.10">
    <property type="entry name" value="Rhodopsin 7-helix transmembrane proteins"/>
    <property type="match status" value="2"/>
</dbReference>
<keyword evidence="4 12" id="KW-0812">Transmembrane</keyword>
<dbReference type="InterPro" id="IPR000276">
    <property type="entry name" value="GPCR_Rhodpsn"/>
</dbReference>
<dbReference type="InParanoid" id="A0A482XJI3"/>
<dbReference type="InterPro" id="IPR017452">
    <property type="entry name" value="GPCR_Rhodpsn_7TM"/>
</dbReference>
<dbReference type="PANTHER" id="PTHR45695:SF23">
    <property type="entry name" value="GALANIN-LIKE G-PROTEIN COUPLED RECEPTOR NPR-9"/>
    <property type="match status" value="1"/>
</dbReference>
<dbReference type="SMART" id="SM01381">
    <property type="entry name" value="7TM_GPCR_Srsx"/>
    <property type="match status" value="1"/>
</dbReference>
<evidence type="ECO:0000256" key="9">
    <source>
        <dbReference type="ARBA" id="ARBA00023170"/>
    </source>
</evidence>
<dbReference type="InterPro" id="IPR000405">
    <property type="entry name" value="Galanin_rcpt"/>
</dbReference>
<dbReference type="EMBL" id="QKKF02006848">
    <property type="protein sequence ID" value="RZF46225.1"/>
    <property type="molecule type" value="Genomic_DNA"/>
</dbReference>
<evidence type="ECO:0000256" key="7">
    <source>
        <dbReference type="ARBA" id="ARBA00023136"/>
    </source>
</evidence>
<evidence type="ECO:0000256" key="12">
    <source>
        <dbReference type="RuleBase" id="RU000688"/>
    </source>
</evidence>
<proteinExistence type="inferred from homology"/>
<evidence type="ECO:0000256" key="10">
    <source>
        <dbReference type="ARBA" id="ARBA00023180"/>
    </source>
</evidence>
<feature type="transmembrane region" description="Helical" evidence="13">
    <location>
        <begin position="224"/>
        <end position="244"/>
    </location>
</feature>
<name>A0A482XJI3_LAOST</name>
<dbReference type="OrthoDB" id="5987936at2759"/>
<keyword evidence="11 12" id="KW-0807">Transducer</keyword>
<keyword evidence="5 13" id="KW-1133">Transmembrane helix</keyword>
<evidence type="ECO:0000256" key="8">
    <source>
        <dbReference type="ARBA" id="ARBA00023157"/>
    </source>
</evidence>
<feature type="transmembrane region" description="Helical" evidence="13">
    <location>
        <begin position="144"/>
        <end position="164"/>
    </location>
</feature>
<keyword evidence="3" id="KW-1003">Cell membrane</keyword>
<dbReference type="SUPFAM" id="SSF81321">
    <property type="entry name" value="Family A G protein-coupled receptor-like"/>
    <property type="match status" value="1"/>
</dbReference>
<evidence type="ECO:0000256" key="4">
    <source>
        <dbReference type="ARBA" id="ARBA00022692"/>
    </source>
</evidence>
<evidence type="ECO:0000313" key="15">
    <source>
        <dbReference type="EMBL" id="RZF46225.1"/>
    </source>
</evidence>
<dbReference type="Pfam" id="PF00001">
    <property type="entry name" value="7tm_1"/>
    <property type="match status" value="1"/>
</dbReference>
<sequence>MNGQPVRGVGLAAVCGAARHNRAGDRRRCFSWRATVVKEGSLGERRASSMAVPPNVMGVGIPVFMYNNCLNLTNLSEVAFCQNASSITTPEDNGDPDGFTVMEKIVSIAVPILFGIIVILGLFGNLLVVIVVAANQQMRSTTNLLIINLAVADLLFIVFCVPFTATDYILPYWPFGDFWCKTVQYLICVTAYASVYTLVLMSLDRFLAVVHPIASMSVRTERNAITAIVIVWVVIVVGCVPVFLSHGVTSYVYMSNVQSACVYLQYDPLNRPDGHNKPLFQITFFAHVVRGASDCDLWPVPVCMIMRLWRGVGARWPLLCRESAWQEARHANGGRCCCIFAICWCPIQVILVLKSVDKYEITNTSVMVQIVSHVLSYTNSCVNPILYAFLSENFRKAFRKVIYCGPDRAHMAGHINGPEKSALTKTISNADIL</sequence>
<keyword evidence="8" id="KW-1015">Disulfide bond</keyword>
<dbReference type="CDD" id="cd15096">
    <property type="entry name" value="7tmA_AstA_R_insect"/>
    <property type="match status" value="1"/>
</dbReference>
<organism evidence="15 16">
    <name type="scientific">Laodelphax striatellus</name>
    <name type="common">Small brown planthopper</name>
    <name type="synonym">Delphax striatella</name>
    <dbReference type="NCBI Taxonomy" id="195883"/>
    <lineage>
        <taxon>Eukaryota</taxon>
        <taxon>Metazoa</taxon>
        <taxon>Ecdysozoa</taxon>
        <taxon>Arthropoda</taxon>
        <taxon>Hexapoda</taxon>
        <taxon>Insecta</taxon>
        <taxon>Pterygota</taxon>
        <taxon>Neoptera</taxon>
        <taxon>Paraneoptera</taxon>
        <taxon>Hemiptera</taxon>
        <taxon>Auchenorrhyncha</taxon>
        <taxon>Fulgoroidea</taxon>
        <taxon>Delphacidae</taxon>
        <taxon>Criomorphinae</taxon>
        <taxon>Laodelphax</taxon>
    </lineage>
</organism>
<evidence type="ECO:0000256" key="3">
    <source>
        <dbReference type="ARBA" id="ARBA00022475"/>
    </source>
</evidence>
<dbReference type="PROSITE" id="PS00237">
    <property type="entry name" value="G_PROTEIN_RECEP_F1_1"/>
    <property type="match status" value="1"/>
</dbReference>
<keyword evidence="7 13" id="KW-0472">Membrane</keyword>
<evidence type="ECO:0000259" key="14">
    <source>
        <dbReference type="PROSITE" id="PS50262"/>
    </source>
</evidence>
<feature type="transmembrane region" description="Helical" evidence="13">
    <location>
        <begin position="105"/>
        <end position="132"/>
    </location>
</feature>
<evidence type="ECO:0000256" key="5">
    <source>
        <dbReference type="ARBA" id="ARBA00022989"/>
    </source>
</evidence>
<dbReference type="PROSITE" id="PS50262">
    <property type="entry name" value="G_PROTEIN_RECEP_F1_2"/>
    <property type="match status" value="1"/>
</dbReference>
<evidence type="ECO:0000256" key="11">
    <source>
        <dbReference type="ARBA" id="ARBA00023224"/>
    </source>
</evidence>
<evidence type="ECO:0000256" key="2">
    <source>
        <dbReference type="ARBA" id="ARBA00010663"/>
    </source>
</evidence>
<feature type="transmembrane region" description="Helical" evidence="13">
    <location>
        <begin position="184"/>
        <end position="203"/>
    </location>
</feature>
<evidence type="ECO:0000313" key="16">
    <source>
        <dbReference type="Proteomes" id="UP000291343"/>
    </source>
</evidence>
<evidence type="ECO:0000256" key="6">
    <source>
        <dbReference type="ARBA" id="ARBA00023040"/>
    </source>
</evidence>
<comment type="caution">
    <text evidence="15">The sequence shown here is derived from an EMBL/GenBank/DDBJ whole genome shotgun (WGS) entry which is preliminary data.</text>
</comment>
<comment type="similarity">
    <text evidence="2 12">Belongs to the G-protein coupled receptor 1 family.</text>
</comment>
<gene>
    <name evidence="15" type="ORF">LSTR_LSTR010887</name>
</gene>
<dbReference type="PRINTS" id="PR00663">
    <property type="entry name" value="GALANINR"/>
</dbReference>
<comment type="subcellular location">
    <subcellularLocation>
        <location evidence="1">Cell membrane</location>
        <topology evidence="1">Multi-pass membrane protein</topology>
    </subcellularLocation>
</comment>
<dbReference type="AlphaFoldDB" id="A0A482XJI3"/>
<evidence type="ECO:0000256" key="13">
    <source>
        <dbReference type="SAM" id="Phobius"/>
    </source>
</evidence>
<dbReference type="Proteomes" id="UP000291343">
    <property type="component" value="Unassembled WGS sequence"/>
</dbReference>
<feature type="domain" description="G-protein coupled receptors family 1 profile" evidence="14">
    <location>
        <begin position="124"/>
        <end position="387"/>
    </location>
</feature>